<name>A0ABN2AAZ6_9ACTN</name>
<dbReference type="EMBL" id="BAAANC010000001">
    <property type="protein sequence ID" value="GAA1514803.1"/>
    <property type="molecule type" value="Genomic_DNA"/>
</dbReference>
<evidence type="ECO:0000313" key="1">
    <source>
        <dbReference type="EMBL" id="GAA1514803.1"/>
    </source>
</evidence>
<organism evidence="1 2">
    <name type="scientific">Kribbella lupini</name>
    <dbReference type="NCBI Taxonomy" id="291602"/>
    <lineage>
        <taxon>Bacteria</taxon>
        <taxon>Bacillati</taxon>
        <taxon>Actinomycetota</taxon>
        <taxon>Actinomycetes</taxon>
        <taxon>Propionibacteriales</taxon>
        <taxon>Kribbellaceae</taxon>
        <taxon>Kribbella</taxon>
    </lineage>
</organism>
<dbReference type="Proteomes" id="UP001500363">
    <property type="component" value="Unassembled WGS sequence"/>
</dbReference>
<sequence>MDANGHRTACGLCGGRTDELNGARPTCCDIQRLQEKLLSKASLTKAGLTYFFSGTLCQLHCTSSGEPHPGVNARTATA</sequence>
<reference evidence="1 2" key="1">
    <citation type="journal article" date="2019" name="Int. J. Syst. Evol. Microbiol.">
        <title>The Global Catalogue of Microorganisms (GCM) 10K type strain sequencing project: providing services to taxonomists for standard genome sequencing and annotation.</title>
        <authorList>
            <consortium name="The Broad Institute Genomics Platform"/>
            <consortium name="The Broad Institute Genome Sequencing Center for Infectious Disease"/>
            <person name="Wu L."/>
            <person name="Ma J."/>
        </authorList>
    </citation>
    <scope>NUCLEOTIDE SEQUENCE [LARGE SCALE GENOMIC DNA]</scope>
    <source>
        <strain evidence="1 2">JCM 14303</strain>
    </source>
</reference>
<comment type="caution">
    <text evidence="1">The sequence shown here is derived from an EMBL/GenBank/DDBJ whole genome shotgun (WGS) entry which is preliminary data.</text>
</comment>
<proteinExistence type="predicted"/>
<evidence type="ECO:0000313" key="2">
    <source>
        <dbReference type="Proteomes" id="UP001500363"/>
    </source>
</evidence>
<keyword evidence="2" id="KW-1185">Reference proteome</keyword>
<protein>
    <submittedName>
        <fullName evidence="1">Uncharacterized protein</fullName>
    </submittedName>
</protein>
<accession>A0ABN2AAZ6</accession>
<gene>
    <name evidence="1" type="ORF">GCM10009741_11520</name>
</gene>